<proteinExistence type="predicted"/>
<gene>
    <name evidence="1" type="ORF">GTOL_10653</name>
</gene>
<sequence>MRIQLGKIEGAPCMTLKLKPEWKASQVMRYVTAITPIPMKAGCFEKTVRGHPETR</sequence>
<keyword evidence="2" id="KW-1185">Reference proteome</keyword>
<accession>A0A916MZB5</accession>
<dbReference type="EMBL" id="CAJQUM010000001">
    <property type="protein sequence ID" value="CAG4882771.1"/>
    <property type="molecule type" value="Genomic_DNA"/>
</dbReference>
<protein>
    <submittedName>
        <fullName evidence="1">Uncharacterized protein</fullName>
    </submittedName>
</protein>
<dbReference type="Proteomes" id="UP000742786">
    <property type="component" value="Unassembled WGS sequence"/>
</dbReference>
<reference evidence="1" key="1">
    <citation type="submission" date="2021-04" db="EMBL/GenBank/DDBJ databases">
        <authorList>
            <person name="Hornung B."/>
        </authorList>
    </citation>
    <scope>NUCLEOTIDE SEQUENCE</scope>
    <source>
        <strain evidence="1">G5G6</strain>
    </source>
</reference>
<organism evidence="1 2">
    <name type="scientific">Georgfuchsia toluolica</name>
    <dbReference type="NCBI Taxonomy" id="424218"/>
    <lineage>
        <taxon>Bacteria</taxon>
        <taxon>Pseudomonadati</taxon>
        <taxon>Pseudomonadota</taxon>
        <taxon>Betaproteobacteria</taxon>
        <taxon>Nitrosomonadales</taxon>
        <taxon>Sterolibacteriaceae</taxon>
        <taxon>Georgfuchsia</taxon>
    </lineage>
</organism>
<evidence type="ECO:0000313" key="2">
    <source>
        <dbReference type="Proteomes" id="UP000742786"/>
    </source>
</evidence>
<name>A0A916MZB5_9PROT</name>
<comment type="caution">
    <text evidence="1">The sequence shown here is derived from an EMBL/GenBank/DDBJ whole genome shotgun (WGS) entry which is preliminary data.</text>
</comment>
<dbReference type="AlphaFoldDB" id="A0A916MZB5"/>
<evidence type="ECO:0000313" key="1">
    <source>
        <dbReference type="EMBL" id="CAG4882771.1"/>
    </source>
</evidence>